<dbReference type="Proteomes" id="UP000218811">
    <property type="component" value="Unassembled WGS sequence"/>
</dbReference>
<evidence type="ECO:0000313" key="1">
    <source>
        <dbReference type="EMBL" id="PCH43953.1"/>
    </source>
</evidence>
<proteinExistence type="predicted"/>
<feature type="non-terminal residue" evidence="1">
    <location>
        <position position="1"/>
    </location>
</feature>
<evidence type="ECO:0008006" key="3">
    <source>
        <dbReference type="Google" id="ProtNLM"/>
    </source>
</evidence>
<keyword evidence="2" id="KW-1185">Reference proteome</keyword>
<dbReference type="AlphaFoldDB" id="A0A2H3JVE6"/>
<dbReference type="EMBL" id="KB468146">
    <property type="protein sequence ID" value="PCH43953.1"/>
    <property type="molecule type" value="Genomic_DNA"/>
</dbReference>
<name>A0A2H3JVE6_WOLCO</name>
<evidence type="ECO:0000313" key="2">
    <source>
        <dbReference type="Proteomes" id="UP000218811"/>
    </source>
</evidence>
<organism evidence="1 2">
    <name type="scientific">Wolfiporia cocos (strain MD-104)</name>
    <name type="common">Brown rot fungus</name>
    <dbReference type="NCBI Taxonomy" id="742152"/>
    <lineage>
        <taxon>Eukaryota</taxon>
        <taxon>Fungi</taxon>
        <taxon>Dikarya</taxon>
        <taxon>Basidiomycota</taxon>
        <taxon>Agaricomycotina</taxon>
        <taxon>Agaricomycetes</taxon>
        <taxon>Polyporales</taxon>
        <taxon>Phaeolaceae</taxon>
        <taxon>Wolfiporia</taxon>
    </lineage>
</organism>
<gene>
    <name evidence="1" type="ORF">WOLCODRAFT_76048</name>
</gene>
<dbReference type="OrthoDB" id="1274115at2759"/>
<reference evidence="1 2" key="1">
    <citation type="journal article" date="2012" name="Science">
        <title>The Paleozoic origin of enzymatic lignin decomposition reconstructed from 31 fungal genomes.</title>
        <authorList>
            <person name="Floudas D."/>
            <person name="Binder M."/>
            <person name="Riley R."/>
            <person name="Barry K."/>
            <person name="Blanchette R.A."/>
            <person name="Henrissat B."/>
            <person name="Martinez A.T."/>
            <person name="Otillar R."/>
            <person name="Spatafora J.W."/>
            <person name="Yadav J.S."/>
            <person name="Aerts A."/>
            <person name="Benoit I."/>
            <person name="Boyd A."/>
            <person name="Carlson A."/>
            <person name="Copeland A."/>
            <person name="Coutinho P.M."/>
            <person name="de Vries R.P."/>
            <person name="Ferreira P."/>
            <person name="Findley K."/>
            <person name="Foster B."/>
            <person name="Gaskell J."/>
            <person name="Glotzer D."/>
            <person name="Gorecki P."/>
            <person name="Heitman J."/>
            <person name="Hesse C."/>
            <person name="Hori C."/>
            <person name="Igarashi K."/>
            <person name="Jurgens J.A."/>
            <person name="Kallen N."/>
            <person name="Kersten P."/>
            <person name="Kohler A."/>
            <person name="Kuees U."/>
            <person name="Kumar T.K.A."/>
            <person name="Kuo A."/>
            <person name="LaButti K."/>
            <person name="Larrondo L.F."/>
            <person name="Lindquist E."/>
            <person name="Ling A."/>
            <person name="Lombard V."/>
            <person name="Lucas S."/>
            <person name="Lundell T."/>
            <person name="Martin R."/>
            <person name="McLaughlin D.J."/>
            <person name="Morgenstern I."/>
            <person name="Morin E."/>
            <person name="Murat C."/>
            <person name="Nagy L.G."/>
            <person name="Nolan M."/>
            <person name="Ohm R.A."/>
            <person name="Patyshakuliyeva A."/>
            <person name="Rokas A."/>
            <person name="Ruiz-Duenas F.J."/>
            <person name="Sabat G."/>
            <person name="Salamov A."/>
            <person name="Samejima M."/>
            <person name="Schmutz J."/>
            <person name="Slot J.C."/>
            <person name="St John F."/>
            <person name="Stenlid J."/>
            <person name="Sun H."/>
            <person name="Sun S."/>
            <person name="Syed K."/>
            <person name="Tsang A."/>
            <person name="Wiebenga A."/>
            <person name="Young D."/>
            <person name="Pisabarro A."/>
            <person name="Eastwood D.C."/>
            <person name="Martin F."/>
            <person name="Cullen D."/>
            <person name="Grigoriev I.V."/>
            <person name="Hibbett D.S."/>
        </authorList>
    </citation>
    <scope>NUCLEOTIDE SEQUENCE [LARGE SCALE GENOMIC DNA]</scope>
    <source>
        <strain evidence="1 2">MD-104</strain>
    </source>
</reference>
<accession>A0A2H3JVE6</accession>
<protein>
    <recommendedName>
        <fullName evidence="3">NAD(P)-binding protein</fullName>
    </recommendedName>
</protein>
<sequence>FGCVDIVFNNARVTLSSEIEGTPDDAARALSEVNFRNVSVGYPCLIILPRQSKVRFRYL</sequence>